<evidence type="ECO:0000313" key="3">
    <source>
        <dbReference type="Proteomes" id="UP000287033"/>
    </source>
</evidence>
<evidence type="ECO:0000256" key="1">
    <source>
        <dbReference type="SAM" id="MobiDB-lite"/>
    </source>
</evidence>
<dbReference type="EMBL" id="BEZZ01251375">
    <property type="protein sequence ID" value="GCC48828.1"/>
    <property type="molecule type" value="Genomic_DNA"/>
</dbReference>
<accession>A0A401U1Q3</accession>
<reference evidence="2 3" key="1">
    <citation type="journal article" date="2018" name="Nat. Ecol. Evol.">
        <title>Shark genomes provide insights into elasmobranch evolution and the origin of vertebrates.</title>
        <authorList>
            <person name="Hara Y"/>
            <person name="Yamaguchi K"/>
            <person name="Onimaru K"/>
            <person name="Kadota M"/>
            <person name="Koyanagi M"/>
            <person name="Keeley SD"/>
            <person name="Tatsumi K"/>
            <person name="Tanaka K"/>
            <person name="Motone F"/>
            <person name="Kageyama Y"/>
            <person name="Nozu R"/>
            <person name="Adachi N"/>
            <person name="Nishimura O"/>
            <person name="Nakagawa R"/>
            <person name="Tanegashima C"/>
            <person name="Kiyatake I"/>
            <person name="Matsumoto R"/>
            <person name="Murakumo K"/>
            <person name="Nishida K"/>
            <person name="Terakita A"/>
            <person name="Kuratani S"/>
            <person name="Sato K"/>
            <person name="Hyodo S Kuraku.S."/>
        </authorList>
    </citation>
    <scope>NUCLEOTIDE SEQUENCE [LARGE SCALE GENOMIC DNA]</scope>
</reference>
<evidence type="ECO:0000313" key="2">
    <source>
        <dbReference type="EMBL" id="GCC48828.1"/>
    </source>
</evidence>
<sequence length="134" mass="15520">MAVLTEHRPEAAHLPHHPLDDVRPRTQLPRQEAAGLVGEIDQDRAGLEHRERTAAVGWLMVDDRGDPVVRADRQEFRPKLLAGADVHRDHRVREPQFLQHDRNLPAVRRRRVVQVDHRRPLPHHKDFCCSVPPL</sequence>
<dbReference type="AlphaFoldDB" id="A0A401U1Q3"/>
<comment type="caution">
    <text evidence="2">The sequence shown here is derived from an EMBL/GenBank/DDBJ whole genome shotgun (WGS) entry which is preliminary data.</text>
</comment>
<feature type="compositionally biased region" description="Basic and acidic residues" evidence="1">
    <location>
        <begin position="1"/>
        <end position="24"/>
    </location>
</feature>
<name>A0A401U1Q3_CHIPU</name>
<keyword evidence="3" id="KW-1185">Reference proteome</keyword>
<feature type="region of interest" description="Disordered" evidence="1">
    <location>
        <begin position="1"/>
        <end position="28"/>
    </location>
</feature>
<gene>
    <name evidence="2" type="ORF">chiPu_0032996</name>
</gene>
<organism evidence="2 3">
    <name type="scientific">Chiloscyllium punctatum</name>
    <name type="common">Brownbanded bambooshark</name>
    <name type="synonym">Hemiscyllium punctatum</name>
    <dbReference type="NCBI Taxonomy" id="137246"/>
    <lineage>
        <taxon>Eukaryota</taxon>
        <taxon>Metazoa</taxon>
        <taxon>Chordata</taxon>
        <taxon>Craniata</taxon>
        <taxon>Vertebrata</taxon>
        <taxon>Chondrichthyes</taxon>
        <taxon>Elasmobranchii</taxon>
        <taxon>Galeomorphii</taxon>
        <taxon>Galeoidea</taxon>
        <taxon>Orectolobiformes</taxon>
        <taxon>Hemiscylliidae</taxon>
        <taxon>Chiloscyllium</taxon>
    </lineage>
</organism>
<dbReference type="Proteomes" id="UP000287033">
    <property type="component" value="Unassembled WGS sequence"/>
</dbReference>
<protein>
    <submittedName>
        <fullName evidence="2">Uncharacterized protein</fullName>
    </submittedName>
</protein>
<proteinExistence type="predicted"/>